<dbReference type="EMBL" id="WBZC01000010">
    <property type="protein sequence ID" value="KAB3537347.1"/>
    <property type="molecule type" value="Genomic_DNA"/>
</dbReference>
<name>A0A6I0FDN0_9FIRM</name>
<accession>A0A6I0FDN0</accession>
<sequence>MTYKILTAVVAGILTGFFIYPDYLVQYIGLLIDLGLCLLLFFVGIDIGRQKDILLKVKVMGFKILLVPIMIGLGSIVGAIFGGIVIELPINEAAAVGAGFGWYSLSAIELSKHSAELGTLAFTTNVTREVIALITIPIIAKYIGKLESIAPAGATAMDTTLPIISRSTDGSVAIISFITGVVLSSLVPVLVPLMMKLTF</sequence>
<dbReference type="GO" id="GO:0005886">
    <property type="term" value="C:plasma membrane"/>
    <property type="evidence" value="ECO:0007669"/>
    <property type="project" value="TreeGrafter"/>
</dbReference>
<dbReference type="GO" id="GO:0015661">
    <property type="term" value="F:L-lysine efflux transmembrane transporter activity"/>
    <property type="evidence" value="ECO:0007669"/>
    <property type="project" value="InterPro"/>
</dbReference>
<dbReference type="AlphaFoldDB" id="A0A6I0FDN0"/>
<keyword evidence="1" id="KW-1133">Transmembrane helix</keyword>
<evidence type="ECO:0000256" key="1">
    <source>
        <dbReference type="SAM" id="Phobius"/>
    </source>
</evidence>
<proteinExistence type="predicted"/>
<dbReference type="PANTHER" id="PTHR35804">
    <property type="entry name" value="LYSINE EXPORTER LYSO"/>
    <property type="match status" value="1"/>
</dbReference>
<dbReference type="Proteomes" id="UP000432715">
    <property type="component" value="Unassembled WGS sequence"/>
</dbReference>
<feature type="transmembrane region" description="Helical" evidence="1">
    <location>
        <begin position="65"/>
        <end position="86"/>
    </location>
</feature>
<dbReference type="Pfam" id="PF03956">
    <property type="entry name" value="Lys_export"/>
    <property type="match status" value="1"/>
</dbReference>
<organism evidence="2 3">
    <name type="scientific">Alkaliphilus pronyensis</name>
    <dbReference type="NCBI Taxonomy" id="1482732"/>
    <lineage>
        <taxon>Bacteria</taxon>
        <taxon>Bacillati</taxon>
        <taxon>Bacillota</taxon>
        <taxon>Clostridia</taxon>
        <taxon>Peptostreptococcales</taxon>
        <taxon>Natronincolaceae</taxon>
        <taxon>Alkaliphilus</taxon>
    </lineage>
</organism>
<gene>
    <name evidence="2" type="ORF">F8154_03385</name>
</gene>
<keyword evidence="1" id="KW-0812">Transmembrane</keyword>
<evidence type="ECO:0000313" key="2">
    <source>
        <dbReference type="EMBL" id="KAB3537347.1"/>
    </source>
</evidence>
<evidence type="ECO:0000313" key="3">
    <source>
        <dbReference type="Proteomes" id="UP000432715"/>
    </source>
</evidence>
<dbReference type="OrthoDB" id="371078at2"/>
<protein>
    <submittedName>
        <fullName evidence="2">Lysine exporter LysO family protein</fullName>
    </submittedName>
</protein>
<feature type="transmembrane region" description="Helical" evidence="1">
    <location>
        <begin position="172"/>
        <end position="195"/>
    </location>
</feature>
<feature type="transmembrane region" description="Helical" evidence="1">
    <location>
        <begin position="27"/>
        <end position="45"/>
    </location>
</feature>
<reference evidence="2 3" key="1">
    <citation type="submission" date="2019-10" db="EMBL/GenBank/DDBJ databases">
        <title>Alkaliphilus serpentinus sp. nov. and Alkaliphilus pronyensis sp. nov., two novel anaerobic alkaliphilic species isolated from the serpentinized-hosted hydrothermal field of the Prony Bay (New Caledonia).</title>
        <authorList>
            <person name="Postec A."/>
        </authorList>
    </citation>
    <scope>NUCLEOTIDE SEQUENCE [LARGE SCALE GENOMIC DNA]</scope>
    <source>
        <strain evidence="2 3">LacV</strain>
    </source>
</reference>
<comment type="caution">
    <text evidence="2">The sequence shown here is derived from an EMBL/GenBank/DDBJ whole genome shotgun (WGS) entry which is preliminary data.</text>
</comment>
<dbReference type="InterPro" id="IPR005642">
    <property type="entry name" value="LysO"/>
</dbReference>
<keyword evidence="1" id="KW-0472">Membrane</keyword>
<dbReference type="RefSeq" id="WP_151860178.1">
    <property type="nucleotide sequence ID" value="NZ_WBZC01000010.1"/>
</dbReference>
<feature type="transmembrane region" description="Helical" evidence="1">
    <location>
        <begin position="5"/>
        <end position="21"/>
    </location>
</feature>
<keyword evidence="3" id="KW-1185">Reference proteome</keyword>
<dbReference type="PANTHER" id="PTHR35804:SF1">
    <property type="entry name" value="LYSINE EXPORTER LYSO"/>
    <property type="match status" value="1"/>
</dbReference>